<evidence type="ECO:0000256" key="3">
    <source>
        <dbReference type="SAM" id="Phobius"/>
    </source>
</evidence>
<feature type="domain" description="Major facilitator superfamily (MFS) profile" evidence="4">
    <location>
        <begin position="82"/>
        <end position="485"/>
    </location>
</feature>
<feature type="transmembrane region" description="Helical" evidence="3">
    <location>
        <begin position="346"/>
        <end position="368"/>
    </location>
</feature>
<evidence type="ECO:0000259" key="4">
    <source>
        <dbReference type="PROSITE" id="PS50850"/>
    </source>
</evidence>
<dbReference type="Pfam" id="PF07690">
    <property type="entry name" value="MFS_1"/>
    <property type="match status" value="1"/>
</dbReference>
<dbReference type="EMBL" id="MU251246">
    <property type="protein sequence ID" value="KAG9256953.1"/>
    <property type="molecule type" value="Genomic_DNA"/>
</dbReference>
<feature type="transmembrane region" description="Helical" evidence="3">
    <location>
        <begin position="147"/>
        <end position="169"/>
    </location>
</feature>
<evidence type="ECO:0000256" key="2">
    <source>
        <dbReference type="SAM" id="MobiDB-lite"/>
    </source>
</evidence>
<dbReference type="Proteomes" id="UP000887229">
    <property type="component" value="Unassembled WGS sequence"/>
</dbReference>
<dbReference type="SUPFAM" id="SSF103473">
    <property type="entry name" value="MFS general substrate transporter"/>
    <property type="match status" value="1"/>
</dbReference>
<proteinExistence type="predicted"/>
<feature type="transmembrane region" description="Helical" evidence="3">
    <location>
        <begin position="234"/>
        <end position="255"/>
    </location>
</feature>
<dbReference type="GO" id="GO:0016020">
    <property type="term" value="C:membrane"/>
    <property type="evidence" value="ECO:0007669"/>
    <property type="project" value="UniProtKB-SubCell"/>
</dbReference>
<dbReference type="PANTHER" id="PTHR42910:SF1">
    <property type="entry name" value="MAJOR FACILITATOR SUPERFAMILY (MFS) PROFILE DOMAIN-CONTAINING PROTEIN"/>
    <property type="match status" value="1"/>
</dbReference>
<reference evidence="5" key="1">
    <citation type="journal article" date="2021" name="IMA Fungus">
        <title>Genomic characterization of three marine fungi, including Emericellopsis atlantica sp. nov. with signatures of a generalist lifestyle and marine biomass degradation.</title>
        <authorList>
            <person name="Hagestad O.C."/>
            <person name="Hou L."/>
            <person name="Andersen J.H."/>
            <person name="Hansen E.H."/>
            <person name="Altermark B."/>
            <person name="Li C."/>
            <person name="Kuhnert E."/>
            <person name="Cox R.J."/>
            <person name="Crous P.W."/>
            <person name="Spatafora J.W."/>
            <person name="Lail K."/>
            <person name="Amirebrahimi M."/>
            <person name="Lipzen A."/>
            <person name="Pangilinan J."/>
            <person name="Andreopoulos W."/>
            <person name="Hayes R.D."/>
            <person name="Ng V."/>
            <person name="Grigoriev I.V."/>
            <person name="Jackson S.A."/>
            <person name="Sutton T.D.S."/>
            <person name="Dobson A.D.W."/>
            <person name="Rama T."/>
        </authorList>
    </citation>
    <scope>NUCLEOTIDE SEQUENCE</scope>
    <source>
        <strain evidence="5">TS7</strain>
    </source>
</reference>
<dbReference type="Gene3D" id="1.20.1250.20">
    <property type="entry name" value="MFS general substrate transporter like domains"/>
    <property type="match status" value="1"/>
</dbReference>
<dbReference type="GO" id="GO:0022857">
    <property type="term" value="F:transmembrane transporter activity"/>
    <property type="evidence" value="ECO:0007669"/>
    <property type="project" value="InterPro"/>
</dbReference>
<dbReference type="InterPro" id="IPR036259">
    <property type="entry name" value="MFS_trans_sf"/>
</dbReference>
<evidence type="ECO:0000313" key="6">
    <source>
        <dbReference type="Proteomes" id="UP000887229"/>
    </source>
</evidence>
<feature type="transmembrane region" description="Helical" evidence="3">
    <location>
        <begin position="78"/>
        <end position="99"/>
    </location>
</feature>
<keyword evidence="3" id="KW-1133">Transmembrane helix</keyword>
<comment type="subcellular location">
    <subcellularLocation>
        <location evidence="1">Membrane</location>
        <topology evidence="1">Multi-pass membrane protein</topology>
    </subcellularLocation>
</comment>
<name>A0A9P7ZSQ0_9HYPO</name>
<dbReference type="PROSITE" id="PS50850">
    <property type="entry name" value="MFS"/>
    <property type="match status" value="1"/>
</dbReference>
<dbReference type="RefSeq" id="XP_046120877.1">
    <property type="nucleotide sequence ID" value="XM_046259783.1"/>
</dbReference>
<dbReference type="OrthoDB" id="2105912at2759"/>
<feature type="transmembrane region" description="Helical" evidence="3">
    <location>
        <begin position="175"/>
        <end position="194"/>
    </location>
</feature>
<comment type="caution">
    <text evidence="5">The sequence shown here is derived from an EMBL/GenBank/DDBJ whole genome shotgun (WGS) entry which is preliminary data.</text>
</comment>
<accession>A0A9P7ZSQ0</accession>
<keyword evidence="3" id="KW-0472">Membrane</keyword>
<sequence>MDERDTAASREASAGDVVPDASVDGPADASEKKSLSGNRIQMQEEIPTDDGLSKYDTYWRRLLAPSNCRWNMNSPPTFTTGLCVLYALSATFTVANLYYNQPILDKIAATFDVTYEQSSQVPTLLQAGYAAGLVFILPLGDMVERRAFILALVLLTATLWIALCVTTSFTTFRVISFICGATTVTPQLMIPLVGDFAPPERKGANLSIVTSGLLLGMLVARLLSGVVANYTAWRNIYCLACGAQYVLGLMLYLFMPDYPATNPDSLHYLRALWSIPKMMFTEPVLIQACAMAFTMSSCFTSFWTTVTFLLVSPPYEYPSLVVGLFSLLNIAALVCIPLYGRIIDRFVPLFSILLGQMVMLAGIIFGTFTGTFTVAGPILQAIGIDVGVQIAQVANRSSIFSINPKARNRVNTAYMACAFAGQLTGTAVGNRLYAAGGWRYSGGCSIGFTCLAILFALARGPRESRWVGWGGGWRLRKLPPVPATP</sequence>
<dbReference type="GeneID" id="70290686"/>
<dbReference type="PANTHER" id="PTHR42910">
    <property type="entry name" value="TRANSPORTER SCO4007-RELATED"/>
    <property type="match status" value="1"/>
</dbReference>
<feature type="transmembrane region" description="Helical" evidence="3">
    <location>
        <begin position="206"/>
        <end position="228"/>
    </location>
</feature>
<evidence type="ECO:0000313" key="5">
    <source>
        <dbReference type="EMBL" id="KAG9256953.1"/>
    </source>
</evidence>
<keyword evidence="6" id="KW-1185">Reference proteome</keyword>
<feature type="transmembrane region" description="Helical" evidence="3">
    <location>
        <begin position="284"/>
        <end position="311"/>
    </location>
</feature>
<feature type="transmembrane region" description="Helical" evidence="3">
    <location>
        <begin position="119"/>
        <end position="140"/>
    </location>
</feature>
<feature type="region of interest" description="Disordered" evidence="2">
    <location>
        <begin position="1"/>
        <end position="43"/>
    </location>
</feature>
<feature type="transmembrane region" description="Helical" evidence="3">
    <location>
        <begin position="440"/>
        <end position="458"/>
    </location>
</feature>
<evidence type="ECO:0000256" key="1">
    <source>
        <dbReference type="ARBA" id="ARBA00004141"/>
    </source>
</evidence>
<gene>
    <name evidence="5" type="ORF">F5Z01DRAFT_442454</name>
</gene>
<dbReference type="CDD" id="cd17324">
    <property type="entry name" value="MFS_NepI_like"/>
    <property type="match status" value="1"/>
</dbReference>
<dbReference type="AlphaFoldDB" id="A0A9P7ZSQ0"/>
<dbReference type="InterPro" id="IPR011701">
    <property type="entry name" value="MFS"/>
</dbReference>
<keyword evidence="3" id="KW-0812">Transmembrane</keyword>
<dbReference type="InterPro" id="IPR020846">
    <property type="entry name" value="MFS_dom"/>
</dbReference>
<protein>
    <submittedName>
        <fullName evidence="5">Major facilitator superfamily domain-containing protein</fullName>
    </submittedName>
</protein>
<feature type="transmembrane region" description="Helical" evidence="3">
    <location>
        <begin position="317"/>
        <end position="339"/>
    </location>
</feature>
<organism evidence="5 6">
    <name type="scientific">Emericellopsis atlantica</name>
    <dbReference type="NCBI Taxonomy" id="2614577"/>
    <lineage>
        <taxon>Eukaryota</taxon>
        <taxon>Fungi</taxon>
        <taxon>Dikarya</taxon>
        <taxon>Ascomycota</taxon>
        <taxon>Pezizomycotina</taxon>
        <taxon>Sordariomycetes</taxon>
        <taxon>Hypocreomycetidae</taxon>
        <taxon>Hypocreales</taxon>
        <taxon>Bionectriaceae</taxon>
        <taxon>Emericellopsis</taxon>
    </lineage>
</organism>